<name>Q5B235_EMENI</name>
<organism evidence="2 3">
    <name type="scientific">Emericella nidulans (strain FGSC A4 / ATCC 38163 / CBS 112.46 / NRRL 194 / M139)</name>
    <name type="common">Aspergillus nidulans</name>
    <dbReference type="NCBI Taxonomy" id="227321"/>
    <lineage>
        <taxon>Eukaryota</taxon>
        <taxon>Fungi</taxon>
        <taxon>Dikarya</taxon>
        <taxon>Ascomycota</taxon>
        <taxon>Pezizomycotina</taxon>
        <taxon>Eurotiomycetes</taxon>
        <taxon>Eurotiomycetidae</taxon>
        <taxon>Eurotiales</taxon>
        <taxon>Aspergillaceae</taxon>
        <taxon>Aspergillus</taxon>
        <taxon>Aspergillus subgen. Nidulantes</taxon>
    </lineage>
</organism>
<dbReference type="OrthoDB" id="2624308at2759"/>
<proteinExistence type="predicted"/>
<evidence type="ECO:0000313" key="2">
    <source>
        <dbReference type="EMBL" id="CBF81979.1"/>
    </source>
</evidence>
<keyword evidence="1" id="KW-0472">Membrane</keyword>
<dbReference type="InParanoid" id="Q5B235"/>
<sequence>MSDSNSALVAGSSHRLAASSQEPLTSVLTLQTIQTPAPTVMATGLQSQKNVIRTVAVKFNEIPLPWTDNRPIEPPGLTYRDNTEHRHRDVLSRIEWHREDDRYLSSTDGRLKRLVVQATDDVRLGPRNGTWARTGIRKVTPIQLRIVYWVLKRHIEGKENGMSLEICLKWVPACLAIAVLLFIPADLGGEKRNNGLYEQFKYHFWGYSYIPSNPLEASTSSDPAITLADGINGITERPLRPRYLCFPAENGSVDIVRVADWEAQHGRDAVLEYIFISYTSAQFDGPDDWDYLHSVAKAAVRSAGVPAYWISCSCMPDPEEYSEDVYRISDIVRGSHSVVIIVGPPISNPSAEFNMKAMLQHWGERIWTFPEVLLSPNTHPLAIYMRAGNVANPTYLQKRNFPAVAWTDAPVSRQLVDHYEGSILLSPLELVTLALQCLSGRAHNTAPFFPGDLTYVLMGLLRRRPRVNRNHSAFQEFCRLSLANDSNRLLERLICLLPSRRKREDSWEWHDIDDTWSRNLWDITPLCQVDGVGEDDTVILGGGFAAPIRWKSFTPVNLLLRNTIKRMVFRVAVRAMPSVLVLGAFLLATSHSQGGSLAVVTALGWLLMGPAIITILLSPRLLAKLYIGKPWRAQPWLFGFEGYMPIGEIETNIFGTDLGRLKWAPYSSELSRHQNTEGECIGVDPMADSAVREIIIRARGSGYGEEKVFTLVDTNLMTVTLFSAVRPPVALVLCGSEGGMQRGLLCSYDWKSQTLYRESVLRVDTMVLEKMSRVERFKLGLRRPLGNTNEGTPSETYSDEQD</sequence>
<dbReference type="GeneID" id="2871674"/>
<dbReference type="STRING" id="227321.Q5B235"/>
<dbReference type="RefSeq" id="XP_662999.1">
    <property type="nucleotide sequence ID" value="XM_657907.1"/>
</dbReference>
<protein>
    <submittedName>
        <fullName evidence="2">Uncharacterized protein</fullName>
    </submittedName>
</protein>
<gene>
    <name evidence="2" type="ORF">ANIA_05395</name>
</gene>
<keyword evidence="1" id="KW-1133">Transmembrane helix</keyword>
<dbReference type="EMBL" id="BN001305">
    <property type="protein sequence ID" value="CBF81979.1"/>
    <property type="molecule type" value="Genomic_DNA"/>
</dbReference>
<dbReference type="AlphaFoldDB" id="Q5B235"/>
<dbReference type="OMA" id="HSYALMG"/>
<accession>C8VGM8</accession>
<dbReference type="HOGENOM" id="CLU_011082_1_0_1"/>
<feature type="transmembrane region" description="Helical" evidence="1">
    <location>
        <begin position="571"/>
        <end position="589"/>
    </location>
</feature>
<accession>Q5B235</accession>
<evidence type="ECO:0000313" key="3">
    <source>
        <dbReference type="Proteomes" id="UP000000560"/>
    </source>
</evidence>
<reference evidence="3" key="2">
    <citation type="journal article" date="2009" name="Fungal Genet. Biol.">
        <title>The 2008 update of the Aspergillus nidulans genome annotation: a community effort.</title>
        <authorList>
            <person name="Wortman J.R."/>
            <person name="Gilsenan J.M."/>
            <person name="Joardar V."/>
            <person name="Deegan J."/>
            <person name="Clutterbuck J."/>
            <person name="Andersen M.R."/>
            <person name="Archer D."/>
            <person name="Bencina M."/>
            <person name="Braus G."/>
            <person name="Coutinho P."/>
            <person name="von Dohren H."/>
            <person name="Doonan J."/>
            <person name="Driessen A.J."/>
            <person name="Durek P."/>
            <person name="Espeso E."/>
            <person name="Fekete E."/>
            <person name="Flipphi M."/>
            <person name="Estrada C.G."/>
            <person name="Geysens S."/>
            <person name="Goldman G."/>
            <person name="de Groot P.W."/>
            <person name="Hansen K."/>
            <person name="Harris S.D."/>
            <person name="Heinekamp T."/>
            <person name="Helmstaedt K."/>
            <person name="Henrissat B."/>
            <person name="Hofmann G."/>
            <person name="Homan T."/>
            <person name="Horio T."/>
            <person name="Horiuchi H."/>
            <person name="James S."/>
            <person name="Jones M."/>
            <person name="Karaffa L."/>
            <person name="Karanyi Z."/>
            <person name="Kato M."/>
            <person name="Keller N."/>
            <person name="Kelly D.E."/>
            <person name="Kiel J.A."/>
            <person name="Kim J.M."/>
            <person name="van der Klei I.J."/>
            <person name="Klis F.M."/>
            <person name="Kovalchuk A."/>
            <person name="Krasevec N."/>
            <person name="Kubicek C.P."/>
            <person name="Liu B."/>
            <person name="Maccabe A."/>
            <person name="Meyer V."/>
            <person name="Mirabito P."/>
            <person name="Miskei M."/>
            <person name="Mos M."/>
            <person name="Mullins J."/>
            <person name="Nelson D.R."/>
            <person name="Nielsen J."/>
            <person name="Oakley B.R."/>
            <person name="Osmani S.A."/>
            <person name="Pakula T."/>
            <person name="Paszewski A."/>
            <person name="Paulsen I."/>
            <person name="Pilsyk S."/>
            <person name="Pocsi I."/>
            <person name="Punt P.J."/>
            <person name="Ram A.F."/>
            <person name="Ren Q."/>
            <person name="Robellet X."/>
            <person name="Robson G."/>
            <person name="Seiboth B."/>
            <person name="van Solingen P."/>
            <person name="Specht T."/>
            <person name="Sun J."/>
            <person name="Taheri-Talesh N."/>
            <person name="Takeshita N."/>
            <person name="Ussery D."/>
            <person name="vanKuyk P.A."/>
            <person name="Visser H."/>
            <person name="van de Vondervoort P.J."/>
            <person name="de Vries R.P."/>
            <person name="Walton J."/>
            <person name="Xiang X."/>
            <person name="Xiong Y."/>
            <person name="Zeng A.P."/>
            <person name="Brandt B.W."/>
            <person name="Cornell M.J."/>
            <person name="van den Hondel C.A."/>
            <person name="Visser J."/>
            <person name="Oliver S.G."/>
            <person name="Turner G."/>
        </authorList>
    </citation>
    <scope>GENOME REANNOTATION</scope>
    <source>
        <strain evidence="3">FGSC A4 / ATCC 38163 / CBS 112.46 / NRRL 194 / M139</strain>
    </source>
</reference>
<dbReference type="KEGG" id="ani:ANIA_05395"/>
<keyword evidence="1" id="KW-0812">Transmembrane</keyword>
<keyword evidence="3" id="KW-1185">Reference proteome</keyword>
<reference evidence="3" key="1">
    <citation type="journal article" date="2005" name="Nature">
        <title>Sequencing of Aspergillus nidulans and comparative analysis with A. fumigatus and A. oryzae.</title>
        <authorList>
            <person name="Galagan J.E."/>
            <person name="Calvo S.E."/>
            <person name="Cuomo C."/>
            <person name="Ma L.J."/>
            <person name="Wortman J.R."/>
            <person name="Batzoglou S."/>
            <person name="Lee S.I."/>
            <person name="Basturkmen M."/>
            <person name="Spevak C.C."/>
            <person name="Clutterbuck J."/>
            <person name="Kapitonov V."/>
            <person name="Jurka J."/>
            <person name="Scazzocchio C."/>
            <person name="Farman M."/>
            <person name="Butler J."/>
            <person name="Purcell S."/>
            <person name="Harris S."/>
            <person name="Braus G.H."/>
            <person name="Draht O."/>
            <person name="Busch S."/>
            <person name="D'Enfert C."/>
            <person name="Bouchier C."/>
            <person name="Goldman G.H."/>
            <person name="Bell-Pedersen D."/>
            <person name="Griffiths-Jones S."/>
            <person name="Doonan J.H."/>
            <person name="Yu J."/>
            <person name="Vienken K."/>
            <person name="Pain A."/>
            <person name="Freitag M."/>
            <person name="Selker E.U."/>
            <person name="Archer D.B."/>
            <person name="Penalva M.A."/>
            <person name="Oakley B.R."/>
            <person name="Momany M."/>
            <person name="Tanaka T."/>
            <person name="Kumagai T."/>
            <person name="Asai K."/>
            <person name="Machida M."/>
            <person name="Nierman W.C."/>
            <person name="Denning D.W."/>
            <person name="Caddick M."/>
            <person name="Hynes M."/>
            <person name="Paoletti M."/>
            <person name="Fischer R."/>
            <person name="Miller B."/>
            <person name="Dyer P."/>
            <person name="Sachs M.S."/>
            <person name="Osmani S.A."/>
            <person name="Birren B.W."/>
        </authorList>
    </citation>
    <scope>NUCLEOTIDE SEQUENCE [LARGE SCALE GENOMIC DNA]</scope>
    <source>
        <strain evidence="3">FGSC A4 / ATCC 38163 / CBS 112.46 / NRRL 194 / M139</strain>
    </source>
</reference>
<dbReference type="Proteomes" id="UP000000560">
    <property type="component" value="Chromosome V"/>
</dbReference>
<feature type="transmembrane region" description="Helical" evidence="1">
    <location>
        <begin position="595"/>
        <end position="617"/>
    </location>
</feature>
<evidence type="ECO:0000256" key="1">
    <source>
        <dbReference type="SAM" id="Phobius"/>
    </source>
</evidence>
<dbReference type="eggNOG" id="ENOG502RWEH">
    <property type="taxonomic scope" value="Eukaryota"/>
</dbReference>